<dbReference type="AlphaFoldDB" id="A0A9P9IKE0"/>
<dbReference type="GO" id="GO:0005525">
    <property type="term" value="F:GTP binding"/>
    <property type="evidence" value="ECO:0007669"/>
    <property type="project" value="InterPro"/>
</dbReference>
<dbReference type="Gene3D" id="3.40.50.300">
    <property type="entry name" value="P-loop containing nucleotide triphosphate hydrolases"/>
    <property type="match status" value="1"/>
</dbReference>
<organism evidence="3 4">
    <name type="scientific">Dendryphion nanum</name>
    <dbReference type="NCBI Taxonomy" id="256645"/>
    <lineage>
        <taxon>Eukaryota</taxon>
        <taxon>Fungi</taxon>
        <taxon>Dikarya</taxon>
        <taxon>Ascomycota</taxon>
        <taxon>Pezizomycotina</taxon>
        <taxon>Dothideomycetes</taxon>
        <taxon>Pleosporomycetidae</taxon>
        <taxon>Pleosporales</taxon>
        <taxon>Torulaceae</taxon>
        <taxon>Dendryphion</taxon>
    </lineage>
</organism>
<dbReference type="CDD" id="cd00882">
    <property type="entry name" value="Ras_like_GTPase"/>
    <property type="match status" value="1"/>
</dbReference>
<name>A0A9P9IKE0_9PLEO</name>
<dbReference type="SUPFAM" id="SSF52540">
    <property type="entry name" value="P-loop containing nucleoside triphosphate hydrolases"/>
    <property type="match status" value="1"/>
</dbReference>
<feature type="coiled-coil region" evidence="1">
    <location>
        <begin position="210"/>
        <end position="259"/>
    </location>
</feature>
<evidence type="ECO:0000313" key="3">
    <source>
        <dbReference type="EMBL" id="KAH7123527.1"/>
    </source>
</evidence>
<evidence type="ECO:0000259" key="2">
    <source>
        <dbReference type="Pfam" id="PF01926"/>
    </source>
</evidence>
<keyword evidence="1" id="KW-0175">Coiled coil</keyword>
<sequence>MGSIVVAVMGLTGVGKSTFIKTLTGNEEIIIGHTLTSETNDVHGYSFQDEHHSYILVDTPGFDDTFLSNAEITAKITEWLSSSKRSGIQLNGIIYLHSIVSPRMQGSMYQNLRMFRQLCGPNGLQNVTLATTFWNSIEETLGEQRESDLIGDQDFWGRMVALGSKVLRLGLDRNSALAVLRSVPIDTKIDLEPQTIAEPVAVETIDNNLQAEAQQEIARLLEERRQLLSRDKKRWRKTLNQMEARVLSQAEELRRFNTQKEFRGSRMTVTVGEHESKAQLPIVENKACSCRLNRVARCGLCNRIVARVNRTFYRKSIGIVACIRSKTV</sequence>
<feature type="domain" description="G" evidence="2">
    <location>
        <begin position="6"/>
        <end position="85"/>
    </location>
</feature>
<dbReference type="Pfam" id="PF01926">
    <property type="entry name" value="MMR_HSR1"/>
    <property type="match status" value="1"/>
</dbReference>
<evidence type="ECO:0000313" key="4">
    <source>
        <dbReference type="Proteomes" id="UP000700596"/>
    </source>
</evidence>
<keyword evidence="4" id="KW-1185">Reference proteome</keyword>
<evidence type="ECO:0000256" key="1">
    <source>
        <dbReference type="SAM" id="Coils"/>
    </source>
</evidence>
<dbReference type="GO" id="GO:0016787">
    <property type="term" value="F:hydrolase activity"/>
    <property type="evidence" value="ECO:0007669"/>
    <property type="project" value="UniProtKB-KW"/>
</dbReference>
<gene>
    <name evidence="3" type="ORF">B0J11DRAFT_529223</name>
</gene>
<dbReference type="InterPro" id="IPR006073">
    <property type="entry name" value="GTP-bd"/>
</dbReference>
<dbReference type="InterPro" id="IPR027417">
    <property type="entry name" value="P-loop_NTPase"/>
</dbReference>
<comment type="caution">
    <text evidence="3">The sequence shown here is derived from an EMBL/GenBank/DDBJ whole genome shotgun (WGS) entry which is preliminary data.</text>
</comment>
<dbReference type="OrthoDB" id="8954335at2759"/>
<proteinExistence type="predicted"/>
<dbReference type="Proteomes" id="UP000700596">
    <property type="component" value="Unassembled WGS sequence"/>
</dbReference>
<protein>
    <submittedName>
        <fullName evidence="3">P-loop containing nucleoside triphosphate hydrolase protein</fullName>
    </submittedName>
</protein>
<keyword evidence="3" id="KW-0378">Hydrolase</keyword>
<accession>A0A9P9IKE0</accession>
<reference evidence="3" key="1">
    <citation type="journal article" date="2021" name="Nat. Commun.">
        <title>Genetic determinants of endophytism in the Arabidopsis root mycobiome.</title>
        <authorList>
            <person name="Mesny F."/>
            <person name="Miyauchi S."/>
            <person name="Thiergart T."/>
            <person name="Pickel B."/>
            <person name="Atanasova L."/>
            <person name="Karlsson M."/>
            <person name="Huettel B."/>
            <person name="Barry K.W."/>
            <person name="Haridas S."/>
            <person name="Chen C."/>
            <person name="Bauer D."/>
            <person name="Andreopoulos W."/>
            <person name="Pangilinan J."/>
            <person name="LaButti K."/>
            <person name="Riley R."/>
            <person name="Lipzen A."/>
            <person name="Clum A."/>
            <person name="Drula E."/>
            <person name="Henrissat B."/>
            <person name="Kohler A."/>
            <person name="Grigoriev I.V."/>
            <person name="Martin F.M."/>
            <person name="Hacquard S."/>
        </authorList>
    </citation>
    <scope>NUCLEOTIDE SEQUENCE</scope>
    <source>
        <strain evidence="3">MPI-CAGE-CH-0243</strain>
    </source>
</reference>
<dbReference type="EMBL" id="JAGMWT010000008">
    <property type="protein sequence ID" value="KAH7123527.1"/>
    <property type="molecule type" value="Genomic_DNA"/>
</dbReference>